<name>A0ABR7IPJ2_9CLOT</name>
<sequence>MEPIPEIRPRDQDKLEQLQRLLQSLLEAIQQGDVLFSVSKGDLKEIGARFDEYENLTPDNLFESYVSDDRIILHVLNENEFCPYAESCGNECETCPCRRCERSQE</sequence>
<dbReference type="Proteomes" id="UP000649151">
    <property type="component" value="Unassembled WGS sequence"/>
</dbReference>
<evidence type="ECO:0000313" key="1">
    <source>
        <dbReference type="EMBL" id="MBC5787043.1"/>
    </source>
</evidence>
<proteinExistence type="predicted"/>
<gene>
    <name evidence="1" type="ORF">H8Z77_03265</name>
</gene>
<accession>A0ABR7IPJ2</accession>
<reference evidence="1 2" key="1">
    <citation type="submission" date="2020-08" db="EMBL/GenBank/DDBJ databases">
        <title>Genome public.</title>
        <authorList>
            <person name="Liu C."/>
            <person name="Sun Q."/>
        </authorList>
    </citation>
    <scope>NUCLEOTIDE SEQUENCE [LARGE SCALE GENOMIC DNA]</scope>
    <source>
        <strain evidence="1 2">NSJ-27</strain>
    </source>
</reference>
<comment type="caution">
    <text evidence="1">The sequence shown here is derived from an EMBL/GenBank/DDBJ whole genome shotgun (WGS) entry which is preliminary data.</text>
</comment>
<organism evidence="1 2">
    <name type="scientific">Clostridium facile</name>
    <dbReference type="NCBI Taxonomy" id="2763035"/>
    <lineage>
        <taxon>Bacteria</taxon>
        <taxon>Bacillati</taxon>
        <taxon>Bacillota</taxon>
        <taxon>Clostridia</taxon>
        <taxon>Eubacteriales</taxon>
        <taxon>Clostridiaceae</taxon>
        <taxon>Clostridium</taxon>
    </lineage>
</organism>
<evidence type="ECO:0000313" key="2">
    <source>
        <dbReference type="Proteomes" id="UP000649151"/>
    </source>
</evidence>
<dbReference type="EMBL" id="JACOQK010000001">
    <property type="protein sequence ID" value="MBC5787043.1"/>
    <property type="molecule type" value="Genomic_DNA"/>
</dbReference>
<dbReference type="RefSeq" id="WP_186996181.1">
    <property type="nucleotide sequence ID" value="NZ_JACOQK010000001.1"/>
</dbReference>
<protein>
    <submittedName>
        <fullName evidence="1">Uncharacterized protein</fullName>
    </submittedName>
</protein>
<keyword evidence="2" id="KW-1185">Reference proteome</keyword>